<sequence length="83" mass="9458">MPDGTEVLPLMMVAYEGYPERPEGFALFRKTFRQKGNGSDAISVVDRYGSQRWLPLSGVVLDGERFFNSTAQYWHTTIDLPSR</sequence>
<evidence type="ECO:0000313" key="2">
    <source>
        <dbReference type="Proteomes" id="UP000032564"/>
    </source>
</evidence>
<organism evidence="1 2">
    <name type="scientific">Agrobacterium arsenijevicii</name>
    <dbReference type="NCBI Taxonomy" id="1585697"/>
    <lineage>
        <taxon>Bacteria</taxon>
        <taxon>Pseudomonadati</taxon>
        <taxon>Pseudomonadota</taxon>
        <taxon>Alphaproteobacteria</taxon>
        <taxon>Hyphomicrobiales</taxon>
        <taxon>Rhizobiaceae</taxon>
        <taxon>Rhizobium/Agrobacterium group</taxon>
        <taxon>Agrobacterium</taxon>
    </lineage>
</organism>
<accession>A0ABR5CZ41</accession>
<comment type="caution">
    <text evidence="1">The sequence shown here is derived from an EMBL/GenBank/DDBJ whole genome shotgun (WGS) entry which is preliminary data.</text>
</comment>
<protein>
    <submittedName>
        <fullName evidence="1">Uncharacterized protein</fullName>
    </submittedName>
</protein>
<proteinExistence type="predicted"/>
<reference evidence="1 2" key="1">
    <citation type="submission" date="2014-12" db="EMBL/GenBank/DDBJ databases">
        <authorList>
            <person name="Kuzmanovic N."/>
            <person name="Pulawska J."/>
            <person name="Obradovic A."/>
        </authorList>
    </citation>
    <scope>NUCLEOTIDE SEQUENCE [LARGE SCALE GENOMIC DNA]</scope>
    <source>
        <strain evidence="1 2">KFB 330</strain>
    </source>
</reference>
<name>A0ABR5CZ41_9HYPH</name>
<evidence type="ECO:0000313" key="1">
    <source>
        <dbReference type="EMBL" id="KJF70098.1"/>
    </source>
</evidence>
<gene>
    <name evidence="1" type="ORF">RP75_28285</name>
</gene>
<keyword evidence="2" id="KW-1185">Reference proteome</keyword>
<dbReference type="Proteomes" id="UP000032564">
    <property type="component" value="Unassembled WGS sequence"/>
</dbReference>
<dbReference type="EMBL" id="JWIT01000048">
    <property type="protein sequence ID" value="KJF70098.1"/>
    <property type="molecule type" value="Genomic_DNA"/>
</dbReference>